<name>A0AAN8V997_9MAGN</name>
<evidence type="ECO:0000256" key="1">
    <source>
        <dbReference type="SAM" id="MobiDB-lite"/>
    </source>
</evidence>
<feature type="region of interest" description="Disordered" evidence="1">
    <location>
        <begin position="177"/>
        <end position="199"/>
    </location>
</feature>
<feature type="region of interest" description="Disordered" evidence="1">
    <location>
        <begin position="1"/>
        <end position="23"/>
    </location>
</feature>
<dbReference type="EMBL" id="JBAMMX010000015">
    <property type="protein sequence ID" value="KAK6925961.1"/>
    <property type="molecule type" value="Genomic_DNA"/>
</dbReference>
<accession>A0AAN8V997</accession>
<gene>
    <name evidence="2" type="ORF">RJ641_007680</name>
</gene>
<organism evidence="2 3">
    <name type="scientific">Dillenia turbinata</name>
    <dbReference type="NCBI Taxonomy" id="194707"/>
    <lineage>
        <taxon>Eukaryota</taxon>
        <taxon>Viridiplantae</taxon>
        <taxon>Streptophyta</taxon>
        <taxon>Embryophyta</taxon>
        <taxon>Tracheophyta</taxon>
        <taxon>Spermatophyta</taxon>
        <taxon>Magnoliopsida</taxon>
        <taxon>eudicotyledons</taxon>
        <taxon>Gunneridae</taxon>
        <taxon>Pentapetalae</taxon>
        <taxon>Dilleniales</taxon>
        <taxon>Dilleniaceae</taxon>
        <taxon>Dillenia</taxon>
    </lineage>
</organism>
<protein>
    <submittedName>
        <fullName evidence="2">Uncharacterized protein</fullName>
    </submittedName>
</protein>
<comment type="caution">
    <text evidence="2">The sequence shown here is derived from an EMBL/GenBank/DDBJ whole genome shotgun (WGS) entry which is preliminary data.</text>
</comment>
<dbReference type="Pfam" id="PF09713">
    <property type="entry name" value="A_thal_3526"/>
    <property type="match status" value="1"/>
</dbReference>
<sequence length="259" mass="28962">MGHMQCNGHSDRQNHVSGSNNNSINPTEFIDYVHYLIEQCLVRYMSKKETLEILSQRDRIDPELTALVENSSVRQLQQSASDLAPEHWDVAEGGQSAPCIAPESFHYHTVSSLKDQNLFTRAQSESVPTPVSMVSNHNFTMDTSKARVMNKDALVNDANFMSQLENLPQLRVTRGAANGNTSDHRNIRPWTPGVTDPPEDLHYGEGSTELNDNPFPSIMEPSIRDNLSTSAECNDIVSEFLVEEPQMYAQNGEGMDPQQ</sequence>
<proteinExistence type="predicted"/>
<dbReference type="Proteomes" id="UP001370490">
    <property type="component" value="Unassembled WGS sequence"/>
</dbReference>
<dbReference type="InterPro" id="IPR006476">
    <property type="entry name" value="CHP01589_pln"/>
</dbReference>
<reference evidence="2 3" key="1">
    <citation type="submission" date="2023-12" db="EMBL/GenBank/DDBJ databases">
        <title>A high-quality genome assembly for Dillenia turbinata (Dilleniales).</title>
        <authorList>
            <person name="Chanderbali A."/>
        </authorList>
    </citation>
    <scope>NUCLEOTIDE SEQUENCE [LARGE SCALE GENOMIC DNA]</scope>
    <source>
        <strain evidence="2">LSX21</strain>
        <tissue evidence="2">Leaf</tissue>
    </source>
</reference>
<dbReference type="AlphaFoldDB" id="A0AAN8V997"/>
<evidence type="ECO:0000313" key="2">
    <source>
        <dbReference type="EMBL" id="KAK6925961.1"/>
    </source>
</evidence>
<evidence type="ECO:0000313" key="3">
    <source>
        <dbReference type="Proteomes" id="UP001370490"/>
    </source>
</evidence>
<dbReference type="NCBIfam" id="TIGR01589">
    <property type="entry name" value="A_thal_3526"/>
    <property type="match status" value="1"/>
</dbReference>
<keyword evidence="3" id="KW-1185">Reference proteome</keyword>